<dbReference type="AlphaFoldDB" id="A0AAP2D7W2"/>
<evidence type="ECO:0000256" key="4">
    <source>
        <dbReference type="ARBA" id="ARBA00023004"/>
    </source>
</evidence>
<proteinExistence type="predicted"/>
<keyword evidence="3" id="KW-0479">Metal-binding</keyword>
<dbReference type="InterPro" id="IPR019903">
    <property type="entry name" value="RIC_family"/>
</dbReference>
<organism evidence="6 7">
    <name type="scientific">Dawidia soli</name>
    <dbReference type="NCBI Taxonomy" id="2782352"/>
    <lineage>
        <taxon>Bacteria</taxon>
        <taxon>Pseudomonadati</taxon>
        <taxon>Bacteroidota</taxon>
        <taxon>Cytophagia</taxon>
        <taxon>Cytophagales</taxon>
        <taxon>Chryseotaleaceae</taxon>
        <taxon>Dawidia</taxon>
    </lineage>
</organism>
<dbReference type="Proteomes" id="UP001319180">
    <property type="component" value="Unassembled WGS sequence"/>
</dbReference>
<name>A0AAP2D7W2_9BACT</name>
<dbReference type="Pfam" id="PF04405">
    <property type="entry name" value="ScdA_N"/>
    <property type="match status" value="1"/>
</dbReference>
<keyword evidence="2" id="KW-0963">Cytoplasm</keyword>
<dbReference type="PANTHER" id="PTHR36438">
    <property type="entry name" value="IRON-SULFUR CLUSTER REPAIR PROTEIN YTFE"/>
    <property type="match status" value="1"/>
</dbReference>
<evidence type="ECO:0000313" key="6">
    <source>
        <dbReference type="EMBL" id="MBT1687093.1"/>
    </source>
</evidence>
<comment type="caution">
    <text evidence="6">The sequence shown here is derived from an EMBL/GenBank/DDBJ whole genome shotgun (WGS) entry which is preliminary data.</text>
</comment>
<dbReference type="EMBL" id="JAHESC010000013">
    <property type="protein sequence ID" value="MBT1687093.1"/>
    <property type="molecule type" value="Genomic_DNA"/>
</dbReference>
<evidence type="ECO:0000256" key="3">
    <source>
        <dbReference type="ARBA" id="ARBA00022723"/>
    </source>
</evidence>
<keyword evidence="7" id="KW-1185">Reference proteome</keyword>
<evidence type="ECO:0000256" key="2">
    <source>
        <dbReference type="ARBA" id="ARBA00022490"/>
    </source>
</evidence>
<dbReference type="Gene3D" id="1.20.120.520">
    <property type="entry name" value="nmb1532 protein domain like"/>
    <property type="match status" value="1"/>
</dbReference>
<dbReference type="GO" id="GO:0005737">
    <property type="term" value="C:cytoplasm"/>
    <property type="evidence" value="ECO:0007669"/>
    <property type="project" value="UniProtKB-SubCell"/>
</dbReference>
<gene>
    <name evidence="6" type="ORF">KK078_11015</name>
</gene>
<evidence type="ECO:0000313" key="7">
    <source>
        <dbReference type="Proteomes" id="UP001319180"/>
    </source>
</evidence>
<reference evidence="6 7" key="1">
    <citation type="submission" date="2021-05" db="EMBL/GenBank/DDBJ databases">
        <title>A Polyphasic approach of four new species of the genus Ohtaekwangia: Ohtaekwangia histidinii sp. nov., Ohtaekwangia cretensis sp. nov., Ohtaekwangia indiensis sp. nov., Ohtaekwangia reichenbachii sp. nov. from diverse environment.</title>
        <authorList>
            <person name="Octaviana S."/>
        </authorList>
    </citation>
    <scope>NUCLEOTIDE SEQUENCE [LARGE SCALE GENOMIC DNA]</scope>
    <source>
        <strain evidence="6 7">PWU37</strain>
    </source>
</reference>
<dbReference type="PANTHER" id="PTHR36438:SF1">
    <property type="entry name" value="IRON-SULFUR CLUSTER REPAIR PROTEIN YTFE"/>
    <property type="match status" value="1"/>
</dbReference>
<dbReference type="InterPro" id="IPR012312">
    <property type="entry name" value="Hemerythrin-like"/>
</dbReference>
<feature type="domain" description="Hemerythrin-like" evidence="5">
    <location>
        <begin position="94"/>
        <end position="221"/>
    </location>
</feature>
<evidence type="ECO:0000259" key="5">
    <source>
        <dbReference type="Pfam" id="PF01814"/>
    </source>
</evidence>
<sequence length="228" mass="25441">MNLVATVYDVVVFFPHAVEILDRYNVDYYCRGATPFIEACQEKDLDAAVLWREIVAAAPADSRWKQTWDGCAADFLSDLILNHADVLNTELVMLQEVLNQVLKECSKAEEPKISAIHACFTSLCAACRRHTHAEEELLLKPLRNNVKGRGRPAVRAGLAKMEKEHLYLADLIHALRCLTGNYSMQELSSPSVALAGVMLQGLDKTLTHRLHLENNVLFPKLKASQGCV</sequence>
<dbReference type="Pfam" id="PF01814">
    <property type="entry name" value="Hemerythrin"/>
    <property type="match status" value="1"/>
</dbReference>
<comment type="subcellular location">
    <subcellularLocation>
        <location evidence="1">Cytoplasm</location>
    </subcellularLocation>
</comment>
<accession>A0AAP2D7W2</accession>
<dbReference type="RefSeq" id="WP_254090327.1">
    <property type="nucleotide sequence ID" value="NZ_JAHESC010000013.1"/>
</dbReference>
<protein>
    <submittedName>
        <fullName evidence="6">DUF542 domain-containing protein</fullName>
    </submittedName>
</protein>
<evidence type="ECO:0000256" key="1">
    <source>
        <dbReference type="ARBA" id="ARBA00004496"/>
    </source>
</evidence>
<keyword evidence="4" id="KW-0408">Iron</keyword>
<dbReference type="GO" id="GO:0046872">
    <property type="term" value="F:metal ion binding"/>
    <property type="evidence" value="ECO:0007669"/>
    <property type="project" value="UniProtKB-KW"/>
</dbReference>